<accession>A0AAP0S878</accession>
<dbReference type="Pfam" id="PF16418">
    <property type="entry name" value="CNOT1_HEAT"/>
    <property type="match status" value="1"/>
</dbReference>
<dbReference type="PANTHER" id="PTHR13162">
    <property type="entry name" value="CCR4-NOT TRANSCRIPTION COMPLEX"/>
    <property type="match status" value="1"/>
</dbReference>
<dbReference type="AlphaFoldDB" id="A0AAP0S878"/>
<dbReference type="GO" id="GO:0000288">
    <property type="term" value="P:nuclear-transcribed mRNA catabolic process, deadenylation-dependent decay"/>
    <property type="evidence" value="ECO:0007669"/>
    <property type="project" value="TreeGrafter"/>
</dbReference>
<dbReference type="InterPro" id="IPR040398">
    <property type="entry name" value="Not1"/>
</dbReference>
<name>A0AAP0S878_LIQFO</name>
<proteinExistence type="predicted"/>
<dbReference type="InterPro" id="IPR032193">
    <property type="entry name" value="CNOT1_TTP_bind"/>
</dbReference>
<evidence type="ECO:0000259" key="3">
    <source>
        <dbReference type="Pfam" id="PF16418"/>
    </source>
</evidence>
<evidence type="ECO:0000313" key="5">
    <source>
        <dbReference type="Proteomes" id="UP001415857"/>
    </source>
</evidence>
<dbReference type="InterPro" id="IPR032194">
    <property type="entry name" value="CNOT1_HEAT"/>
</dbReference>
<evidence type="ECO:0008006" key="6">
    <source>
        <dbReference type="Google" id="ProtNLM"/>
    </source>
</evidence>
<gene>
    <name evidence="4" type="ORF">L1049_020633</name>
</gene>
<feature type="domain" description="CCR4-NOT transcription complex subunit 1 TTP binding" evidence="2">
    <location>
        <begin position="666"/>
        <end position="838"/>
    </location>
</feature>
<dbReference type="Proteomes" id="UP001415857">
    <property type="component" value="Unassembled WGS sequence"/>
</dbReference>
<sequence length="936" mass="104683">MNNPSMDRSHTSTMQFSSLVSSQIRSLLQTLSDSNSDSVFQELCQFVEYGSEGSILLLQTCLDHMNFFDKLDHMNFHGGDMHNMQPKPDFLAAIFRYLLGKPNFSTVFCEALRRLVISEGFLGEFCSALQLSVSEKIGIGLALADSESLDIRTTGQNFCMGQIEELCGNPASFHSAEQIQNTIMFLHRSEGLSKHVDPFMQMLSLMEPKERTPIILAPLLADDLCDARNLDLFYGCSENEFDAILAEMESETSMADIMRELGYGCTLNASDCKEVLSLFLPLTEVTISRILSTIARTHASLEDNQNSCSTFFSAIGSSATSDSSSLSSWNVEVLVDSIKQLAPGTNWVLVMENLDHEGFYFPNEEAFSFFMSIYAHACQDPFPLHAVCGSVWKNVDGQLSFLRYAVSAPAEVFTFAHSVRQLAYSDALNVHALAHGQANHAWLSLDVLEVLCQLAERGHVGSVRQMLEFPLKHCPEILLFGIAQINTAYNLLQCEVSSTVFPMIVGNTMGIDMILHLWRSNPKLVLRGLVDLIKTDQGNIVRILDICQELKILSSLLEQAPFFFSIRLAAFASQKEYIILEKWLNDNLSTYKDAFFEECLKFLKEIQFDVADDVSANSFQHSDALVNLYAETRTVFLKVLHANSEQNSSDKFSEELKKLHRASMHVSPRLQNVGGPVSSTSDGYVDDIDAEANSYFHQIFSGQLTIDATVQMLARFKESSEEREQSIFECMIQNLFDEYKFFPKYPEKQLKIAAVLLGSLIKHQLVTHLTLGIALRSVLDALRKPSDSKLFALGTKALEQFLDRLVEWPQYCNHILQISHLRGTHPELVAFIERALARISSGHSESNVGNSASTDPHGGSTLPSLENAEVVDSSWQLLGTRPTQPGQLLSSPFHMQQRHQGFLGDRHKGSATSISHTKPLLASLWAFFECFRKRCS</sequence>
<keyword evidence="5" id="KW-1185">Reference proteome</keyword>
<dbReference type="GO" id="GO:0030015">
    <property type="term" value="C:CCR4-NOT core complex"/>
    <property type="evidence" value="ECO:0007669"/>
    <property type="project" value="InterPro"/>
</dbReference>
<dbReference type="GO" id="GO:0017148">
    <property type="term" value="P:negative regulation of translation"/>
    <property type="evidence" value="ECO:0007669"/>
    <property type="project" value="InterPro"/>
</dbReference>
<dbReference type="FunFam" id="1.25.40.840:FF:000003">
    <property type="entry name" value="Transcription regulator"/>
    <property type="match status" value="1"/>
</dbReference>
<dbReference type="EMBL" id="JBBPBK010000001">
    <property type="protein sequence ID" value="KAK9292656.1"/>
    <property type="molecule type" value="Genomic_DNA"/>
</dbReference>
<evidence type="ECO:0000259" key="2">
    <source>
        <dbReference type="Pfam" id="PF16417"/>
    </source>
</evidence>
<protein>
    <recommendedName>
        <fullName evidence="6">CCR4-NOT transcription complex subunit 1</fullName>
    </recommendedName>
</protein>
<dbReference type="Pfam" id="PF16417">
    <property type="entry name" value="CNOT1_TTP_bind"/>
    <property type="match status" value="1"/>
</dbReference>
<feature type="compositionally biased region" description="Polar residues" evidence="1">
    <location>
        <begin position="843"/>
        <end position="854"/>
    </location>
</feature>
<evidence type="ECO:0000313" key="4">
    <source>
        <dbReference type="EMBL" id="KAK9292656.1"/>
    </source>
</evidence>
<evidence type="ECO:0000256" key="1">
    <source>
        <dbReference type="SAM" id="MobiDB-lite"/>
    </source>
</evidence>
<dbReference type="PANTHER" id="PTHR13162:SF8">
    <property type="entry name" value="CCR4-NOT TRANSCRIPTION COMPLEX SUBUNIT 1"/>
    <property type="match status" value="1"/>
</dbReference>
<dbReference type="GO" id="GO:0060090">
    <property type="term" value="F:molecular adaptor activity"/>
    <property type="evidence" value="ECO:0007669"/>
    <property type="project" value="TreeGrafter"/>
</dbReference>
<dbReference type="InterPro" id="IPR038535">
    <property type="entry name" value="CNOT1_TTP_bind_sf"/>
</dbReference>
<organism evidence="4 5">
    <name type="scientific">Liquidambar formosana</name>
    <name type="common">Formosan gum</name>
    <dbReference type="NCBI Taxonomy" id="63359"/>
    <lineage>
        <taxon>Eukaryota</taxon>
        <taxon>Viridiplantae</taxon>
        <taxon>Streptophyta</taxon>
        <taxon>Embryophyta</taxon>
        <taxon>Tracheophyta</taxon>
        <taxon>Spermatophyta</taxon>
        <taxon>Magnoliopsida</taxon>
        <taxon>eudicotyledons</taxon>
        <taxon>Gunneridae</taxon>
        <taxon>Pentapetalae</taxon>
        <taxon>Saxifragales</taxon>
        <taxon>Altingiaceae</taxon>
        <taxon>Liquidambar</taxon>
    </lineage>
</organism>
<dbReference type="Gene3D" id="1.25.40.840">
    <property type="entry name" value="CCR4-NOT transcription complex subunit 1 TTP binding domain"/>
    <property type="match status" value="1"/>
</dbReference>
<reference evidence="4 5" key="1">
    <citation type="journal article" date="2024" name="Plant J.">
        <title>Genome sequences and population genomics reveal climatic adaptation and genomic divergence between two closely related sweetgum species.</title>
        <authorList>
            <person name="Xu W.Q."/>
            <person name="Ren C.Q."/>
            <person name="Zhang X.Y."/>
            <person name="Comes H.P."/>
            <person name="Liu X.H."/>
            <person name="Li Y.G."/>
            <person name="Kettle C.J."/>
            <person name="Jalonen R."/>
            <person name="Gaisberger H."/>
            <person name="Ma Y.Z."/>
            <person name="Qiu Y.X."/>
        </authorList>
    </citation>
    <scope>NUCLEOTIDE SEQUENCE [LARGE SCALE GENOMIC DNA]</scope>
    <source>
        <strain evidence="4">Hangzhou</strain>
    </source>
</reference>
<dbReference type="GO" id="GO:0000932">
    <property type="term" value="C:P-body"/>
    <property type="evidence" value="ECO:0007669"/>
    <property type="project" value="TreeGrafter"/>
</dbReference>
<feature type="domain" description="CCR4-NOT transcription complex subunit 1 HEAT repeat" evidence="3">
    <location>
        <begin position="495"/>
        <end position="640"/>
    </location>
</feature>
<comment type="caution">
    <text evidence="4">The sequence shown here is derived from an EMBL/GenBank/DDBJ whole genome shotgun (WGS) entry which is preliminary data.</text>
</comment>
<feature type="region of interest" description="Disordered" evidence="1">
    <location>
        <begin position="843"/>
        <end position="863"/>
    </location>
</feature>